<evidence type="ECO:0000259" key="7">
    <source>
        <dbReference type="PROSITE" id="PS51733"/>
    </source>
</evidence>
<evidence type="ECO:0000256" key="1">
    <source>
        <dbReference type="ARBA" id="ARBA00022598"/>
    </source>
</evidence>
<dbReference type="PANTHER" id="PTHR12835">
    <property type="entry name" value="BIOTIN PROTEIN LIGASE"/>
    <property type="match status" value="1"/>
</dbReference>
<protein>
    <recommendedName>
        <fullName evidence="6">Bifunctional ligase/repressor BirA</fullName>
    </recommendedName>
    <alternativeName>
        <fullName evidence="6">Biotin operon repressor</fullName>
    </alternativeName>
    <alternativeName>
        <fullName evidence="6">Biotin--[acetyl-CoA-carboxylase] ligase</fullName>
        <ecNumber evidence="6">6.3.4.15</ecNumber>
    </alternativeName>
    <alternativeName>
        <fullName evidence="6">Biotin--protein ligase</fullName>
    </alternativeName>
    <alternativeName>
        <fullName evidence="6">Biotin-[acetyl-CoA carboxylase] synthetase</fullName>
    </alternativeName>
</protein>
<feature type="domain" description="BPL/LPL catalytic" evidence="7">
    <location>
        <begin position="83"/>
        <end position="262"/>
    </location>
</feature>
<feature type="binding site" evidence="6">
    <location>
        <begin position="94"/>
        <end position="96"/>
    </location>
    <ligand>
        <name>biotin</name>
        <dbReference type="ChEBI" id="CHEBI:57586"/>
    </ligand>
</feature>
<dbReference type="PROSITE" id="PS51733">
    <property type="entry name" value="BPL_LPL_CATALYTIC"/>
    <property type="match status" value="1"/>
</dbReference>
<organism evidence="8 9">
    <name type="scientific">Cellvibrio mixtus</name>
    <dbReference type="NCBI Taxonomy" id="39650"/>
    <lineage>
        <taxon>Bacteria</taxon>
        <taxon>Pseudomonadati</taxon>
        <taxon>Pseudomonadota</taxon>
        <taxon>Gammaproteobacteria</taxon>
        <taxon>Cellvibrionales</taxon>
        <taxon>Cellvibrionaceae</taxon>
        <taxon>Cellvibrio</taxon>
    </lineage>
</organism>
<dbReference type="GO" id="GO:0005524">
    <property type="term" value="F:ATP binding"/>
    <property type="evidence" value="ECO:0007669"/>
    <property type="project" value="UniProtKB-UniRule"/>
</dbReference>
<dbReference type="InterPro" id="IPR036390">
    <property type="entry name" value="WH_DNA-bd_sf"/>
</dbReference>
<dbReference type="HAMAP" id="MF_00978">
    <property type="entry name" value="Bifunct_BirA"/>
    <property type="match status" value="1"/>
</dbReference>
<keyword evidence="6" id="KW-0678">Repressor</keyword>
<dbReference type="InterPro" id="IPR045864">
    <property type="entry name" value="aa-tRNA-synth_II/BPL/LPL"/>
</dbReference>
<dbReference type="Pfam" id="PF08279">
    <property type="entry name" value="HTH_11"/>
    <property type="match status" value="1"/>
</dbReference>
<dbReference type="SUPFAM" id="SSF46785">
    <property type="entry name" value="Winged helix' DNA-binding domain"/>
    <property type="match status" value="1"/>
</dbReference>
<gene>
    <name evidence="6" type="primary">birA</name>
    <name evidence="8" type="ORF">CBP51_07560</name>
</gene>
<dbReference type="InterPro" id="IPR030855">
    <property type="entry name" value="Bifunct_BirA"/>
</dbReference>
<keyword evidence="6" id="KW-0805">Transcription regulation</keyword>
<evidence type="ECO:0000256" key="3">
    <source>
        <dbReference type="ARBA" id="ARBA00022840"/>
    </source>
</evidence>
<comment type="similarity">
    <text evidence="6">Belongs to the biotin--protein ligase family.</text>
</comment>
<dbReference type="EMBL" id="NHNI01000001">
    <property type="protein sequence ID" value="OZY86851.1"/>
    <property type="molecule type" value="Genomic_DNA"/>
</dbReference>
<keyword evidence="1 6" id="KW-0436">Ligase</keyword>
<accession>A0A266QBX0</accession>
<evidence type="ECO:0000313" key="8">
    <source>
        <dbReference type="EMBL" id="OZY86851.1"/>
    </source>
</evidence>
<dbReference type="AlphaFoldDB" id="A0A266QBX0"/>
<name>A0A266QBX0_9GAMM</name>
<evidence type="ECO:0000256" key="2">
    <source>
        <dbReference type="ARBA" id="ARBA00022741"/>
    </source>
</evidence>
<dbReference type="Pfam" id="PF02237">
    <property type="entry name" value="BPL_C"/>
    <property type="match status" value="1"/>
</dbReference>
<dbReference type="SUPFAM" id="SSF55681">
    <property type="entry name" value="Class II aaRS and biotin synthetases"/>
    <property type="match status" value="1"/>
</dbReference>
<proteinExistence type="inferred from homology"/>
<dbReference type="InterPro" id="IPR003142">
    <property type="entry name" value="BPL_C"/>
</dbReference>
<comment type="catalytic activity">
    <reaction evidence="5 6">
        <text>biotin + L-lysyl-[protein] + ATP = N(6)-biotinyl-L-lysyl-[protein] + AMP + diphosphate + H(+)</text>
        <dbReference type="Rhea" id="RHEA:11756"/>
        <dbReference type="Rhea" id="RHEA-COMP:9752"/>
        <dbReference type="Rhea" id="RHEA-COMP:10505"/>
        <dbReference type="ChEBI" id="CHEBI:15378"/>
        <dbReference type="ChEBI" id="CHEBI:29969"/>
        <dbReference type="ChEBI" id="CHEBI:30616"/>
        <dbReference type="ChEBI" id="CHEBI:33019"/>
        <dbReference type="ChEBI" id="CHEBI:57586"/>
        <dbReference type="ChEBI" id="CHEBI:83144"/>
        <dbReference type="ChEBI" id="CHEBI:456215"/>
        <dbReference type="EC" id="6.3.4.15"/>
    </reaction>
</comment>
<dbReference type="CDD" id="cd16442">
    <property type="entry name" value="BPL"/>
    <property type="match status" value="1"/>
</dbReference>
<feature type="binding site" evidence="6">
    <location>
        <begin position="119"/>
        <end position="121"/>
    </location>
    <ligand>
        <name>biotin</name>
        <dbReference type="ChEBI" id="CHEBI:57586"/>
    </ligand>
</feature>
<keyword evidence="6" id="KW-0804">Transcription</keyword>
<dbReference type="GO" id="GO:0006355">
    <property type="term" value="P:regulation of DNA-templated transcription"/>
    <property type="evidence" value="ECO:0007669"/>
    <property type="project" value="UniProtKB-UniRule"/>
</dbReference>
<comment type="function">
    <text evidence="6">Acts both as a biotin--[acetyl-CoA-carboxylase] ligase and a biotin-operon repressor. In the presence of ATP, BirA activates biotin to form the BirA-biotinyl-5'-adenylate (BirA-bio-5'-AMP or holoBirA) complex. HoloBirA can either transfer the biotinyl moiety to the biotin carboxyl carrier protein (BCCP) subunit of acetyl-CoA carboxylase, or bind to the biotin operator site and inhibit transcription of the operon.</text>
</comment>
<dbReference type="InterPro" id="IPR008988">
    <property type="entry name" value="Transcriptional_repressor_C"/>
</dbReference>
<dbReference type="EC" id="6.3.4.15" evidence="6"/>
<keyword evidence="4 6" id="KW-0092">Biotin</keyword>
<keyword evidence="2 6" id="KW-0547">Nucleotide-binding</keyword>
<dbReference type="InterPro" id="IPR013196">
    <property type="entry name" value="HTH_11"/>
</dbReference>
<dbReference type="Gene3D" id="2.30.30.100">
    <property type="match status" value="1"/>
</dbReference>
<keyword evidence="3 6" id="KW-0067">ATP-binding</keyword>
<evidence type="ECO:0000256" key="6">
    <source>
        <dbReference type="HAMAP-Rule" id="MF_00978"/>
    </source>
</evidence>
<keyword evidence="6" id="KW-0238">DNA-binding</keyword>
<dbReference type="NCBIfam" id="NF008847">
    <property type="entry name" value="PRK11886.1-2"/>
    <property type="match status" value="1"/>
</dbReference>
<dbReference type="InterPro" id="IPR004143">
    <property type="entry name" value="BPL_LPL_catalytic"/>
</dbReference>
<dbReference type="Gene3D" id="3.30.930.10">
    <property type="entry name" value="Bira Bifunctional Protein, Domain 2"/>
    <property type="match status" value="1"/>
</dbReference>
<dbReference type="RefSeq" id="WP_094984394.1">
    <property type="nucleotide sequence ID" value="NZ_NHNI01000001.1"/>
</dbReference>
<dbReference type="SUPFAM" id="SSF50037">
    <property type="entry name" value="C-terminal domain of transcriptional repressors"/>
    <property type="match status" value="1"/>
</dbReference>
<dbReference type="InterPro" id="IPR036388">
    <property type="entry name" value="WH-like_DNA-bd_sf"/>
</dbReference>
<dbReference type="InterPro" id="IPR004408">
    <property type="entry name" value="Biotin_CoA_COase_ligase"/>
</dbReference>
<feature type="binding site" evidence="6">
    <location>
        <position position="186"/>
    </location>
    <ligand>
        <name>biotin</name>
        <dbReference type="ChEBI" id="CHEBI:57586"/>
    </ligand>
</feature>
<comment type="caution">
    <text evidence="8">The sequence shown here is derived from an EMBL/GenBank/DDBJ whole genome shotgun (WGS) entry which is preliminary data.</text>
</comment>
<evidence type="ECO:0000256" key="5">
    <source>
        <dbReference type="ARBA" id="ARBA00047846"/>
    </source>
</evidence>
<dbReference type="Proteomes" id="UP000216101">
    <property type="component" value="Unassembled WGS sequence"/>
</dbReference>
<dbReference type="GO" id="GO:0003677">
    <property type="term" value="F:DNA binding"/>
    <property type="evidence" value="ECO:0007669"/>
    <property type="project" value="UniProtKB-UniRule"/>
</dbReference>
<dbReference type="NCBIfam" id="TIGR00121">
    <property type="entry name" value="birA_ligase"/>
    <property type="match status" value="1"/>
</dbReference>
<feature type="DNA-binding region" description="H-T-H motif" evidence="6">
    <location>
        <begin position="26"/>
        <end position="45"/>
    </location>
</feature>
<evidence type="ECO:0000256" key="4">
    <source>
        <dbReference type="ARBA" id="ARBA00023267"/>
    </source>
</evidence>
<sequence length="330" mass="35898">MNPNFVESSSLYAVLKLLSDGEFHSGEELGLLLGVSRAAVWKTLKKFEPLGIDITSVKGRGYCISGGLDLLDKSKIHPSADASLSINVFTQLDSTNSFLLRQKQPERQVCLAENQTAGRGRRGRAWVSPFAQNLYLSIGWGFEGGVAALEGLSLAIGLAVVRCLQKYKVNGLQLKWPNDLLYKDKKLGGILIEMNGDPAGYCSCVVGIGLNVSMKASDSESIEQPWINLNDILAEQELPFIGRNQLASSLMDELVIILSNYQHSGFSAYRSEWESVAAYVDQPISLQAGNRVQLGVFRGVDSTGALRLDMNGEEHIIHGGEVSLRAAHVS</sequence>
<keyword evidence="9" id="KW-1185">Reference proteome</keyword>
<feature type="binding site" evidence="6">
    <location>
        <position position="115"/>
    </location>
    <ligand>
        <name>biotin</name>
        <dbReference type="ChEBI" id="CHEBI:57586"/>
    </ligand>
</feature>
<dbReference type="PANTHER" id="PTHR12835:SF5">
    <property type="entry name" value="BIOTIN--PROTEIN LIGASE"/>
    <property type="match status" value="1"/>
</dbReference>
<evidence type="ECO:0000313" key="9">
    <source>
        <dbReference type="Proteomes" id="UP000216101"/>
    </source>
</evidence>
<dbReference type="GO" id="GO:0004077">
    <property type="term" value="F:biotin--[biotin carboxyl-carrier protein] ligase activity"/>
    <property type="evidence" value="ECO:0007669"/>
    <property type="project" value="UniProtKB-UniRule"/>
</dbReference>
<dbReference type="Pfam" id="PF03099">
    <property type="entry name" value="BPL_LplA_LipB"/>
    <property type="match status" value="1"/>
</dbReference>
<dbReference type="GO" id="GO:0005737">
    <property type="term" value="C:cytoplasm"/>
    <property type="evidence" value="ECO:0007669"/>
    <property type="project" value="TreeGrafter"/>
</dbReference>
<dbReference type="Gene3D" id="1.10.10.10">
    <property type="entry name" value="Winged helix-like DNA-binding domain superfamily/Winged helix DNA-binding domain"/>
    <property type="match status" value="1"/>
</dbReference>
<reference evidence="9" key="1">
    <citation type="submission" date="2017-05" db="EMBL/GenBank/DDBJ databases">
        <authorList>
            <person name="Barney B.M."/>
        </authorList>
    </citation>
    <scope>NUCLEOTIDE SEQUENCE [LARGE SCALE GENOMIC DNA]</scope>
    <source>
        <strain evidence="9">PSBB022</strain>
    </source>
</reference>